<dbReference type="EMBL" id="LJUO01000002">
    <property type="protein sequence ID" value="KPK73801.1"/>
    <property type="molecule type" value="Genomic_DNA"/>
</dbReference>
<evidence type="ECO:0000313" key="4">
    <source>
        <dbReference type="Proteomes" id="UP000051096"/>
    </source>
</evidence>
<accession>A0A0S8GM22</accession>
<evidence type="ECO:0000313" key="3">
    <source>
        <dbReference type="EMBL" id="KPK73801.1"/>
    </source>
</evidence>
<dbReference type="Pfam" id="PF09862">
    <property type="entry name" value="DUF2089"/>
    <property type="match status" value="1"/>
</dbReference>
<dbReference type="Proteomes" id="UP000051096">
    <property type="component" value="Unassembled WGS sequence"/>
</dbReference>
<protein>
    <recommendedName>
        <fullName evidence="5">DUF2089 domain-containing protein</fullName>
    </recommendedName>
</protein>
<evidence type="ECO:0000259" key="2">
    <source>
        <dbReference type="Pfam" id="PF22747"/>
    </source>
</evidence>
<evidence type="ECO:0000259" key="1">
    <source>
        <dbReference type="Pfam" id="PF09862"/>
    </source>
</evidence>
<reference evidence="3 4" key="1">
    <citation type="journal article" date="2015" name="Microbiome">
        <title>Genomic resolution of linkages in carbon, nitrogen, and sulfur cycling among widespread estuary sediment bacteria.</title>
        <authorList>
            <person name="Baker B.J."/>
            <person name="Lazar C.S."/>
            <person name="Teske A.P."/>
            <person name="Dick G.J."/>
        </authorList>
    </citation>
    <scope>NUCLEOTIDE SEQUENCE [LARGE SCALE GENOMIC DNA]</scope>
    <source>
        <strain evidence="3">SM23_60</strain>
    </source>
</reference>
<dbReference type="InterPro" id="IPR053957">
    <property type="entry name" value="DUF2089_Zn_ribbon"/>
</dbReference>
<feature type="domain" description="DUF2089" evidence="2">
    <location>
        <begin position="8"/>
        <end position="39"/>
    </location>
</feature>
<name>A0A0S8GM22_UNCW3</name>
<gene>
    <name evidence="3" type="ORF">AMJ87_00340</name>
</gene>
<organism evidence="3 4">
    <name type="scientific">candidate division WOR_3 bacterium SM23_60</name>
    <dbReference type="NCBI Taxonomy" id="1703780"/>
    <lineage>
        <taxon>Bacteria</taxon>
        <taxon>Bacteria division WOR-3</taxon>
    </lineage>
</organism>
<dbReference type="InterPro" id="IPR018658">
    <property type="entry name" value="DUF2089"/>
</dbReference>
<sequence length="121" mass="13963">MKIKLFNCPSCSERMVISELKCPKCDLRIRKDFESCDFCSLSEEEYEFLLVFLRTQGRITDMEKVLGVSYPTIKTKIDNLLKSLKLSPITSEEEIDPLEALAQSKISVDEAVAILKQRKRR</sequence>
<proteinExistence type="predicted"/>
<comment type="caution">
    <text evidence="3">The sequence shown here is derived from an EMBL/GenBank/DDBJ whole genome shotgun (WGS) entry which is preliminary data.</text>
</comment>
<dbReference type="AlphaFoldDB" id="A0A0S8GM22"/>
<dbReference type="Pfam" id="PF22747">
    <property type="entry name" value="Zn_ribbon_DUF2089"/>
    <property type="match status" value="1"/>
</dbReference>
<evidence type="ECO:0008006" key="5">
    <source>
        <dbReference type="Google" id="ProtNLM"/>
    </source>
</evidence>
<feature type="domain" description="DUF2089" evidence="1">
    <location>
        <begin position="41"/>
        <end position="86"/>
    </location>
</feature>